<dbReference type="Pfam" id="PF12840">
    <property type="entry name" value="HTH_20"/>
    <property type="match status" value="1"/>
</dbReference>
<gene>
    <name evidence="2" type="ORF">GCM10018772_27410</name>
</gene>
<reference evidence="2" key="1">
    <citation type="journal article" date="2014" name="Int. J. Syst. Evol. Microbiol.">
        <title>Complete genome sequence of Corynebacterium casei LMG S-19264T (=DSM 44701T), isolated from a smear-ripened cheese.</title>
        <authorList>
            <consortium name="US DOE Joint Genome Institute (JGI-PGF)"/>
            <person name="Walter F."/>
            <person name="Albersmeier A."/>
            <person name="Kalinowski J."/>
            <person name="Ruckert C."/>
        </authorList>
    </citation>
    <scope>NUCLEOTIDE SEQUENCE</scope>
    <source>
        <strain evidence="2">JCM 4477</strain>
    </source>
</reference>
<reference evidence="2" key="2">
    <citation type="submission" date="2020-09" db="EMBL/GenBank/DDBJ databases">
        <authorList>
            <person name="Sun Q."/>
            <person name="Ohkuma M."/>
        </authorList>
    </citation>
    <scope>NUCLEOTIDE SEQUENCE</scope>
    <source>
        <strain evidence="2">JCM 4477</strain>
    </source>
</reference>
<dbReference type="InterPro" id="IPR011991">
    <property type="entry name" value="ArsR-like_HTH"/>
</dbReference>
<organism evidence="2 3">
    <name type="scientific">Streptomyces fumanus</name>
    <dbReference type="NCBI Taxonomy" id="67302"/>
    <lineage>
        <taxon>Bacteria</taxon>
        <taxon>Bacillati</taxon>
        <taxon>Actinomycetota</taxon>
        <taxon>Actinomycetes</taxon>
        <taxon>Kitasatosporales</taxon>
        <taxon>Streptomycetaceae</taxon>
        <taxon>Streptomyces</taxon>
    </lineage>
</organism>
<keyword evidence="3" id="KW-1185">Reference proteome</keyword>
<dbReference type="RefSeq" id="WP_190204492.1">
    <property type="nucleotide sequence ID" value="NZ_BNBI01000005.1"/>
</dbReference>
<evidence type="ECO:0000259" key="1">
    <source>
        <dbReference type="SMART" id="SM00418"/>
    </source>
</evidence>
<feature type="domain" description="HTH arsR-type" evidence="1">
    <location>
        <begin position="254"/>
        <end position="329"/>
    </location>
</feature>
<evidence type="ECO:0000313" key="3">
    <source>
        <dbReference type="Proteomes" id="UP000630718"/>
    </source>
</evidence>
<dbReference type="AlphaFoldDB" id="A0A919E1R2"/>
<dbReference type="SUPFAM" id="SSF46785">
    <property type="entry name" value="Winged helix' DNA-binding domain"/>
    <property type="match status" value="1"/>
</dbReference>
<accession>A0A919E1R2</accession>
<proteinExistence type="predicted"/>
<dbReference type="SMART" id="SM00418">
    <property type="entry name" value="HTH_ARSR"/>
    <property type="match status" value="1"/>
</dbReference>
<dbReference type="EMBL" id="BNBI01000005">
    <property type="protein sequence ID" value="GHF01147.1"/>
    <property type="molecule type" value="Genomic_DNA"/>
</dbReference>
<dbReference type="Proteomes" id="UP000630718">
    <property type="component" value="Unassembled WGS sequence"/>
</dbReference>
<dbReference type="CDD" id="cd00090">
    <property type="entry name" value="HTH_ARSR"/>
    <property type="match status" value="1"/>
</dbReference>
<dbReference type="Gene3D" id="1.10.10.10">
    <property type="entry name" value="Winged helix-like DNA-binding domain superfamily/Winged helix DNA-binding domain"/>
    <property type="match status" value="1"/>
</dbReference>
<dbReference type="GO" id="GO:0003700">
    <property type="term" value="F:DNA-binding transcription factor activity"/>
    <property type="evidence" value="ECO:0007669"/>
    <property type="project" value="InterPro"/>
</dbReference>
<sequence>MRGHTALHLGALDDLRVSVAGHQGATVLSLIADAFGGRGHGVPARWRTLVARAAPGSAGEVLRPLFDGGCSVVPDCVTPTASMPGGDVATQCEQLADLSPEVLLAELEAEFGGAVPARWRPVVDRPRQWLRAYSGVIQAVWEAFGPVWAAARPLLDREAERVGGAVVRNCADAVLGDLSRRFRLTGGTLHLPDPRQDTYELGGRRLVLVPIVSGPGTSVFALDRPDLVWIGYPLPGLGQLWGGPPAAGPARADDALSLVVGEVRARVLRAVRAPAPMSEVAARVGCTPANLTHHCRRLEHGGLVVRHRQGQYVRLARTERGDALVDLLS</sequence>
<dbReference type="InterPro" id="IPR036388">
    <property type="entry name" value="WH-like_DNA-bd_sf"/>
</dbReference>
<protein>
    <recommendedName>
        <fullName evidence="1">HTH arsR-type domain-containing protein</fullName>
    </recommendedName>
</protein>
<dbReference type="InterPro" id="IPR036390">
    <property type="entry name" value="WH_DNA-bd_sf"/>
</dbReference>
<comment type="caution">
    <text evidence="2">The sequence shown here is derived from an EMBL/GenBank/DDBJ whole genome shotgun (WGS) entry which is preliminary data.</text>
</comment>
<evidence type="ECO:0000313" key="2">
    <source>
        <dbReference type="EMBL" id="GHF01147.1"/>
    </source>
</evidence>
<dbReference type="InterPro" id="IPR001845">
    <property type="entry name" value="HTH_ArsR_DNA-bd_dom"/>
</dbReference>
<name>A0A919E1R2_9ACTN</name>